<keyword evidence="4" id="KW-0808">Transferase</keyword>
<dbReference type="Proteomes" id="UP000243978">
    <property type="component" value="Unassembled WGS sequence"/>
</dbReference>
<dbReference type="InterPro" id="IPR015421">
    <property type="entry name" value="PyrdxlP-dep_Trfase_major"/>
</dbReference>
<dbReference type="RefSeq" id="WP_107847233.1">
    <property type="nucleotide sequence ID" value="NZ_QBKS01000002.1"/>
</dbReference>
<dbReference type="PANTHER" id="PTHR43094">
    <property type="entry name" value="AMINOTRANSFERASE"/>
    <property type="match status" value="1"/>
</dbReference>
<evidence type="ECO:0000256" key="6">
    <source>
        <dbReference type="RuleBase" id="RU003560"/>
    </source>
</evidence>
<proteinExistence type="inferred from homology"/>
<dbReference type="NCBIfam" id="NF005683">
    <property type="entry name" value="PRK07481.1"/>
    <property type="match status" value="1"/>
</dbReference>
<dbReference type="GO" id="GO:0008483">
    <property type="term" value="F:transaminase activity"/>
    <property type="evidence" value="ECO:0007669"/>
    <property type="project" value="UniProtKB-KW"/>
</dbReference>
<gene>
    <name evidence="7" type="ORF">C8N43_3777</name>
</gene>
<dbReference type="PANTHER" id="PTHR43094:SF1">
    <property type="entry name" value="AMINOTRANSFERASE CLASS-III"/>
    <property type="match status" value="1"/>
</dbReference>
<keyword evidence="8" id="KW-1185">Reference proteome</keyword>
<dbReference type="InterPro" id="IPR015424">
    <property type="entry name" value="PyrdxlP-dep_Trfase"/>
</dbReference>
<keyword evidence="3" id="KW-0032">Aminotransferase</keyword>
<evidence type="ECO:0000256" key="4">
    <source>
        <dbReference type="ARBA" id="ARBA00022679"/>
    </source>
</evidence>
<dbReference type="PROSITE" id="PS00600">
    <property type="entry name" value="AA_TRANSFER_CLASS_3"/>
    <property type="match status" value="1"/>
</dbReference>
<dbReference type="CDD" id="cd00610">
    <property type="entry name" value="OAT_like"/>
    <property type="match status" value="1"/>
</dbReference>
<dbReference type="FunFam" id="3.40.640.10:FF:000014">
    <property type="entry name" value="Adenosylmethionine-8-amino-7-oxononanoate aminotransferase, probable"/>
    <property type="match status" value="1"/>
</dbReference>
<dbReference type="InterPro" id="IPR015422">
    <property type="entry name" value="PyrdxlP-dep_Trfase_small"/>
</dbReference>
<comment type="caution">
    <text evidence="7">The sequence shown here is derived from an EMBL/GenBank/DDBJ whole genome shotgun (WGS) entry which is preliminary data.</text>
</comment>
<dbReference type="OrthoDB" id="9801834at2"/>
<name>A0A2T6BFW4_9RHOB</name>
<evidence type="ECO:0000256" key="1">
    <source>
        <dbReference type="ARBA" id="ARBA00001933"/>
    </source>
</evidence>
<evidence type="ECO:0008006" key="9">
    <source>
        <dbReference type="Google" id="ProtNLM"/>
    </source>
</evidence>
<keyword evidence="5 6" id="KW-0663">Pyridoxal phosphate</keyword>
<accession>A0A2T6BFW4</accession>
<evidence type="ECO:0000256" key="2">
    <source>
        <dbReference type="ARBA" id="ARBA00008954"/>
    </source>
</evidence>
<dbReference type="Pfam" id="PF00202">
    <property type="entry name" value="Aminotran_3"/>
    <property type="match status" value="1"/>
</dbReference>
<evidence type="ECO:0000313" key="8">
    <source>
        <dbReference type="Proteomes" id="UP000243978"/>
    </source>
</evidence>
<evidence type="ECO:0000313" key="7">
    <source>
        <dbReference type="EMBL" id="PTX54954.1"/>
    </source>
</evidence>
<evidence type="ECO:0000256" key="3">
    <source>
        <dbReference type="ARBA" id="ARBA00022576"/>
    </source>
</evidence>
<dbReference type="Gene3D" id="3.90.1150.10">
    <property type="entry name" value="Aspartate Aminotransferase, domain 1"/>
    <property type="match status" value="1"/>
</dbReference>
<organism evidence="7 8">
    <name type="scientific">Litoreibacter ponti</name>
    <dbReference type="NCBI Taxonomy" id="1510457"/>
    <lineage>
        <taxon>Bacteria</taxon>
        <taxon>Pseudomonadati</taxon>
        <taxon>Pseudomonadota</taxon>
        <taxon>Alphaproteobacteria</taxon>
        <taxon>Rhodobacterales</taxon>
        <taxon>Roseobacteraceae</taxon>
        <taxon>Litoreibacter</taxon>
    </lineage>
</organism>
<comment type="cofactor">
    <cofactor evidence="1">
        <name>pyridoxal 5'-phosphate</name>
        <dbReference type="ChEBI" id="CHEBI:597326"/>
    </cofactor>
</comment>
<comment type="similarity">
    <text evidence="2 6">Belongs to the class-III pyridoxal-phosphate-dependent aminotransferase family.</text>
</comment>
<dbReference type="Gene3D" id="3.40.640.10">
    <property type="entry name" value="Type I PLP-dependent aspartate aminotransferase-like (Major domain)"/>
    <property type="match status" value="1"/>
</dbReference>
<dbReference type="InterPro" id="IPR049704">
    <property type="entry name" value="Aminotrans_3_PPA_site"/>
</dbReference>
<reference evidence="7 8" key="1">
    <citation type="submission" date="2018-04" db="EMBL/GenBank/DDBJ databases">
        <title>Genomic Encyclopedia of Archaeal and Bacterial Type Strains, Phase II (KMG-II): from individual species to whole genera.</title>
        <authorList>
            <person name="Goeker M."/>
        </authorList>
    </citation>
    <scope>NUCLEOTIDE SEQUENCE [LARGE SCALE GENOMIC DNA]</scope>
    <source>
        <strain evidence="7 8">DSM 100977</strain>
    </source>
</reference>
<evidence type="ECO:0000256" key="5">
    <source>
        <dbReference type="ARBA" id="ARBA00022898"/>
    </source>
</evidence>
<sequence length="452" mass="48531">MKDDNFLNAHNARHMWHPMGHPGALQEKPPRVIKSADGSTITDLNGHSVVDGVGGLWCVNVGYSCQPIKDAIAAQVQELPYYSAFAGTTNAPAIELSYELREMFASDGMGRAFFTSGGSDAVETALRLARQYHKVRGDHGRTKFLSLKKGYHGTHFGGASVNGNNRFRINYEPLLPGCFHLPSPYPYRNPFGETDPARLAQLCAAAMVDEIEFQGADTIAAFIMEPIQGAGGVIVPHESFMGLMREICSRYGILMIADEVITGFGRTGDWSGSRHWGVQPDMMTMAKGITSGYFPFGACMVSDAVAEVFEQGDATDASIFHGYTYSAHPVGAAAALACIRESQRMAINENAAPRGTQLFEGLKALKDKHEMIGDVRGGHGLMAAVELVSDRDTKAPAAPETLTAVFNTAYEAGAMVRIGGNNLLMSPPLVITEQEITIILSALDEGLSAHGG</sequence>
<dbReference type="EMBL" id="QBKS01000002">
    <property type="protein sequence ID" value="PTX54954.1"/>
    <property type="molecule type" value="Genomic_DNA"/>
</dbReference>
<dbReference type="AlphaFoldDB" id="A0A2T6BFW4"/>
<dbReference type="InterPro" id="IPR005814">
    <property type="entry name" value="Aminotrans_3"/>
</dbReference>
<dbReference type="PIRSF" id="PIRSF000521">
    <property type="entry name" value="Transaminase_4ab_Lys_Orn"/>
    <property type="match status" value="1"/>
</dbReference>
<dbReference type="SUPFAM" id="SSF53383">
    <property type="entry name" value="PLP-dependent transferases"/>
    <property type="match status" value="1"/>
</dbReference>
<dbReference type="GO" id="GO:0030170">
    <property type="term" value="F:pyridoxal phosphate binding"/>
    <property type="evidence" value="ECO:0007669"/>
    <property type="project" value="InterPro"/>
</dbReference>
<protein>
    <recommendedName>
        <fullName evidence="9">Adenosylmethionine-8-amino-7-oxononanoate aminotransferase</fullName>
    </recommendedName>
</protein>